<name>A0A5E4M2X3_9HEMI</name>
<accession>A0A5E4M2X3</accession>
<dbReference type="Proteomes" id="UP000325440">
    <property type="component" value="Unassembled WGS sequence"/>
</dbReference>
<gene>
    <name evidence="1" type="ORF">CINCED_3A020723</name>
</gene>
<proteinExistence type="predicted"/>
<keyword evidence="2" id="KW-1185">Reference proteome</keyword>
<dbReference type="AlphaFoldDB" id="A0A5E4M2X3"/>
<reference evidence="1 2" key="1">
    <citation type="submission" date="2019-08" db="EMBL/GenBank/DDBJ databases">
        <authorList>
            <person name="Alioto T."/>
            <person name="Alioto T."/>
            <person name="Gomez Garrido J."/>
        </authorList>
    </citation>
    <scope>NUCLEOTIDE SEQUENCE [LARGE SCALE GENOMIC DNA]</scope>
</reference>
<evidence type="ECO:0000313" key="2">
    <source>
        <dbReference type="Proteomes" id="UP000325440"/>
    </source>
</evidence>
<protein>
    <submittedName>
        <fullName evidence="1">Uncharacterized protein</fullName>
    </submittedName>
</protein>
<evidence type="ECO:0000313" key="1">
    <source>
        <dbReference type="EMBL" id="VVC26532.1"/>
    </source>
</evidence>
<sequence length="115" mass="12650">MTFRGHYRYSGYGYGLYTLNSDTATTTTTTADRIAVPFFPSADATNDRAIIVRALRPPSPPPQTSLLSQYVRTERSSGGPGGVVGPERIKRYRRYAHADRGSRENATCVSRTACD</sequence>
<organism evidence="1 2">
    <name type="scientific">Cinara cedri</name>
    <dbReference type="NCBI Taxonomy" id="506608"/>
    <lineage>
        <taxon>Eukaryota</taxon>
        <taxon>Metazoa</taxon>
        <taxon>Ecdysozoa</taxon>
        <taxon>Arthropoda</taxon>
        <taxon>Hexapoda</taxon>
        <taxon>Insecta</taxon>
        <taxon>Pterygota</taxon>
        <taxon>Neoptera</taxon>
        <taxon>Paraneoptera</taxon>
        <taxon>Hemiptera</taxon>
        <taxon>Sternorrhyncha</taxon>
        <taxon>Aphidomorpha</taxon>
        <taxon>Aphidoidea</taxon>
        <taxon>Aphididae</taxon>
        <taxon>Lachninae</taxon>
        <taxon>Cinara</taxon>
    </lineage>
</organism>
<dbReference type="OrthoDB" id="6620747at2759"/>
<dbReference type="EMBL" id="CABPRJ010000036">
    <property type="protein sequence ID" value="VVC26532.1"/>
    <property type="molecule type" value="Genomic_DNA"/>
</dbReference>